<keyword evidence="1" id="KW-0805">Transcription regulation</keyword>
<dbReference type="Pfam" id="PF00440">
    <property type="entry name" value="TetR_N"/>
    <property type="match status" value="1"/>
</dbReference>
<dbReference type="AlphaFoldDB" id="A0A7Z2YEY4"/>
<organism evidence="6 7">
    <name type="scientific">Vibrio astriarenae</name>
    <dbReference type="NCBI Taxonomy" id="1481923"/>
    <lineage>
        <taxon>Bacteria</taxon>
        <taxon>Pseudomonadati</taxon>
        <taxon>Pseudomonadota</taxon>
        <taxon>Gammaproteobacteria</taxon>
        <taxon>Vibrionales</taxon>
        <taxon>Vibrionaceae</taxon>
        <taxon>Vibrio</taxon>
    </lineage>
</organism>
<evidence type="ECO:0000256" key="3">
    <source>
        <dbReference type="ARBA" id="ARBA00023163"/>
    </source>
</evidence>
<feature type="domain" description="HTH tetR-type" evidence="5">
    <location>
        <begin position="15"/>
        <end position="75"/>
    </location>
</feature>
<dbReference type="PROSITE" id="PS50977">
    <property type="entry name" value="HTH_TETR_2"/>
    <property type="match status" value="1"/>
</dbReference>
<dbReference type="GO" id="GO:0000976">
    <property type="term" value="F:transcription cis-regulatory region binding"/>
    <property type="evidence" value="ECO:0007669"/>
    <property type="project" value="TreeGrafter"/>
</dbReference>
<dbReference type="Gene3D" id="1.10.357.10">
    <property type="entry name" value="Tetracycline Repressor, domain 2"/>
    <property type="match status" value="1"/>
</dbReference>
<evidence type="ECO:0000313" key="6">
    <source>
        <dbReference type="EMBL" id="QIA64580.1"/>
    </source>
</evidence>
<dbReference type="InterPro" id="IPR050109">
    <property type="entry name" value="HTH-type_TetR-like_transc_reg"/>
</dbReference>
<dbReference type="PROSITE" id="PS01081">
    <property type="entry name" value="HTH_TETR_1"/>
    <property type="match status" value="1"/>
</dbReference>
<sequence>MNVHSLGGFMSKKESDKRQRILESAEKLIAEVGFQGLSMNRLAKDAGVAAGTIYRYFEDKDHLLDEVRIDVMRRVATEVQKDLDESTDVKQRYRQAWFNIWHLAESNASSFSSRLQYDSLPCSDFYRKRKQELQLFSKVNQIFDDGKEQGIFKPLANEILAGLTFEACATISRKNAMGLYVLSPQDIEAAFNASWDAIINH</sequence>
<keyword evidence="2 4" id="KW-0238">DNA-binding</keyword>
<dbReference type="PRINTS" id="PR00455">
    <property type="entry name" value="HTHTETR"/>
</dbReference>
<dbReference type="PANTHER" id="PTHR30055">
    <property type="entry name" value="HTH-TYPE TRANSCRIPTIONAL REGULATOR RUTR"/>
    <property type="match status" value="1"/>
</dbReference>
<reference evidence="6 7" key="1">
    <citation type="submission" date="2020-01" db="EMBL/GenBank/DDBJ databases">
        <title>Whole genome and functional gene identification of agarase of Vibrio HN897.</title>
        <authorList>
            <person name="Liu Y."/>
            <person name="Zhao Z."/>
        </authorList>
    </citation>
    <scope>NUCLEOTIDE SEQUENCE [LARGE SCALE GENOMIC DNA]</scope>
    <source>
        <strain evidence="6 7">HN897</strain>
    </source>
</reference>
<keyword evidence="3" id="KW-0804">Transcription</keyword>
<dbReference type="InterPro" id="IPR023772">
    <property type="entry name" value="DNA-bd_HTH_TetR-type_CS"/>
</dbReference>
<evidence type="ECO:0000256" key="1">
    <source>
        <dbReference type="ARBA" id="ARBA00023015"/>
    </source>
</evidence>
<feature type="DNA-binding region" description="H-T-H motif" evidence="4">
    <location>
        <begin position="38"/>
        <end position="57"/>
    </location>
</feature>
<dbReference type="InterPro" id="IPR009057">
    <property type="entry name" value="Homeodomain-like_sf"/>
</dbReference>
<accession>A0A7Z2YEY4</accession>
<dbReference type="PANTHER" id="PTHR30055:SF207">
    <property type="entry name" value="HTH-TYPE TRANSCRIPTIONAL REPRESSOR FATR"/>
    <property type="match status" value="1"/>
</dbReference>
<evidence type="ECO:0000259" key="5">
    <source>
        <dbReference type="PROSITE" id="PS50977"/>
    </source>
</evidence>
<evidence type="ECO:0000256" key="2">
    <source>
        <dbReference type="ARBA" id="ARBA00023125"/>
    </source>
</evidence>
<gene>
    <name evidence="6" type="ORF">GT360_14280</name>
</gene>
<dbReference type="InterPro" id="IPR054422">
    <property type="entry name" value="TetR-like_HI_0893_C"/>
</dbReference>
<evidence type="ECO:0000256" key="4">
    <source>
        <dbReference type="PROSITE-ProRule" id="PRU00335"/>
    </source>
</evidence>
<name>A0A7Z2YEY4_9VIBR</name>
<dbReference type="InterPro" id="IPR001647">
    <property type="entry name" value="HTH_TetR"/>
</dbReference>
<dbReference type="KEGG" id="vas:GT360_14280"/>
<protein>
    <submittedName>
        <fullName evidence="6">TetR family transcriptional regulator</fullName>
    </submittedName>
</protein>
<dbReference type="EMBL" id="CP047475">
    <property type="protein sequence ID" value="QIA64580.1"/>
    <property type="molecule type" value="Genomic_DNA"/>
</dbReference>
<dbReference type="GO" id="GO:0003700">
    <property type="term" value="F:DNA-binding transcription factor activity"/>
    <property type="evidence" value="ECO:0007669"/>
    <property type="project" value="TreeGrafter"/>
</dbReference>
<evidence type="ECO:0000313" key="7">
    <source>
        <dbReference type="Proteomes" id="UP000464262"/>
    </source>
</evidence>
<keyword evidence="7" id="KW-1185">Reference proteome</keyword>
<dbReference type="SUPFAM" id="SSF46689">
    <property type="entry name" value="Homeodomain-like"/>
    <property type="match status" value="1"/>
</dbReference>
<dbReference type="FunFam" id="1.10.10.60:FF:000141">
    <property type="entry name" value="TetR family transcriptional regulator"/>
    <property type="match status" value="1"/>
</dbReference>
<dbReference type="Proteomes" id="UP000464262">
    <property type="component" value="Chromosome 1"/>
</dbReference>
<proteinExistence type="predicted"/>
<dbReference type="Pfam" id="PF22604">
    <property type="entry name" value="TetR_HI_0893_C"/>
    <property type="match status" value="1"/>
</dbReference>